<dbReference type="PANTHER" id="PTHR44846">
    <property type="entry name" value="MANNOSYL-D-GLYCERATE TRANSPORT/METABOLISM SYSTEM REPRESSOR MNGR-RELATED"/>
    <property type="match status" value="1"/>
</dbReference>
<accession>A0A1M6T7Q7</accession>
<dbReference type="Proteomes" id="UP000184452">
    <property type="component" value="Unassembled WGS sequence"/>
</dbReference>
<gene>
    <name evidence="3" type="ORF">SAMN05421803_12279</name>
</gene>
<dbReference type="PANTHER" id="PTHR44846:SF17">
    <property type="entry name" value="GNTR-FAMILY TRANSCRIPTIONAL REGULATOR"/>
    <property type="match status" value="1"/>
</dbReference>
<evidence type="ECO:0000313" key="3">
    <source>
        <dbReference type="EMBL" id="SHK53072.1"/>
    </source>
</evidence>
<evidence type="ECO:0000259" key="2">
    <source>
        <dbReference type="SMART" id="SM00866"/>
    </source>
</evidence>
<dbReference type="GO" id="GO:0003677">
    <property type="term" value="F:DNA binding"/>
    <property type="evidence" value="ECO:0007669"/>
    <property type="project" value="InterPro"/>
</dbReference>
<dbReference type="OrthoDB" id="3526012at2"/>
<evidence type="ECO:0000313" key="4">
    <source>
        <dbReference type="Proteomes" id="UP000184452"/>
    </source>
</evidence>
<evidence type="ECO:0000256" key="1">
    <source>
        <dbReference type="SAM" id="MobiDB-lite"/>
    </source>
</evidence>
<dbReference type="SUPFAM" id="SSF64288">
    <property type="entry name" value="Chorismate lyase-like"/>
    <property type="match status" value="1"/>
</dbReference>
<dbReference type="EMBL" id="FQZK01000022">
    <property type="protein sequence ID" value="SHK53072.1"/>
    <property type="molecule type" value="Genomic_DNA"/>
</dbReference>
<proteinExistence type="predicted"/>
<feature type="compositionally biased region" description="Basic and acidic residues" evidence="1">
    <location>
        <begin position="74"/>
        <end position="83"/>
    </location>
</feature>
<dbReference type="InterPro" id="IPR028978">
    <property type="entry name" value="Chorismate_lyase_/UTRA_dom_sf"/>
</dbReference>
<dbReference type="InterPro" id="IPR011663">
    <property type="entry name" value="UTRA"/>
</dbReference>
<reference evidence="3 4" key="1">
    <citation type="submission" date="2016-11" db="EMBL/GenBank/DDBJ databases">
        <authorList>
            <person name="Jaros S."/>
            <person name="Januszkiewicz K."/>
            <person name="Wedrychowicz H."/>
        </authorList>
    </citation>
    <scope>NUCLEOTIDE SEQUENCE [LARGE SCALE GENOMIC DNA]</scope>
    <source>
        <strain evidence="3 4">CGMCC 4.5723</strain>
    </source>
</reference>
<feature type="region of interest" description="Disordered" evidence="1">
    <location>
        <begin position="69"/>
        <end position="88"/>
    </location>
</feature>
<dbReference type="RefSeq" id="WP_073382832.1">
    <property type="nucleotide sequence ID" value="NZ_FQZK01000022.1"/>
</dbReference>
<feature type="domain" description="UbiC transcription regulator-associated" evidence="2">
    <location>
        <begin position="119"/>
        <end position="259"/>
    </location>
</feature>
<name>A0A1M6T7Q7_9ACTN</name>
<organism evidence="3 4">
    <name type="scientific">Nocardiopsis flavescens</name>
    <dbReference type="NCBI Taxonomy" id="758803"/>
    <lineage>
        <taxon>Bacteria</taxon>
        <taxon>Bacillati</taxon>
        <taxon>Actinomycetota</taxon>
        <taxon>Actinomycetes</taxon>
        <taxon>Streptosporangiales</taxon>
        <taxon>Nocardiopsidaceae</taxon>
        <taxon>Nocardiopsis</taxon>
    </lineage>
</organism>
<dbReference type="AlphaFoldDB" id="A0A1M6T7Q7"/>
<sequence length="271" mass="29381">MDARTLHDIAAMPDPLERARAASAAMTTLQGQSVELSRIRRSAIIDAQQGGMLQEDIARHLGVSPGRVSQMKKAGTDAPDHKAPVGPVEPRPRVLVQRALPTPPSTRGSKSLYLTEAEQQGLTPERKMLFVGQEPANEHVGLGLRVEPGASVIARRKMFWANGVPVRISTSYFRVDVGENTRLDGEGFVLPTLQAAIEDMGHVFGHAVETLTARPATPYEADLLDIPGEWVVQVLRVSYSTEDVPIHALETICAASRHSFPIGQVTGSDQF</sequence>
<dbReference type="GO" id="GO:0045892">
    <property type="term" value="P:negative regulation of DNA-templated transcription"/>
    <property type="evidence" value="ECO:0007669"/>
    <property type="project" value="TreeGrafter"/>
</dbReference>
<dbReference type="Gene3D" id="3.40.1410.10">
    <property type="entry name" value="Chorismate lyase-like"/>
    <property type="match status" value="1"/>
</dbReference>
<protein>
    <submittedName>
        <fullName evidence="3">UTRA domain-containing protein</fullName>
    </submittedName>
</protein>
<keyword evidence="4" id="KW-1185">Reference proteome</keyword>
<dbReference type="Pfam" id="PF07702">
    <property type="entry name" value="UTRA"/>
    <property type="match status" value="1"/>
</dbReference>
<dbReference type="InterPro" id="IPR050679">
    <property type="entry name" value="Bact_HTH_transcr_reg"/>
</dbReference>
<dbReference type="SMART" id="SM00866">
    <property type="entry name" value="UTRA"/>
    <property type="match status" value="1"/>
</dbReference>
<dbReference type="STRING" id="758803.SAMN05421803_12279"/>